<name>A0A7G9L5X1_9SPHN</name>
<dbReference type="GO" id="GO:0008311">
    <property type="term" value="F:double-stranded DNA 3'-5' DNA exonuclease activity"/>
    <property type="evidence" value="ECO:0007669"/>
    <property type="project" value="UniProtKB-EC"/>
</dbReference>
<sequence length="257" mass="29075">MRIASYNINGVTSRLPILLRWLEEFEPDVVGLQELKTTDEKFPASEIRAAGYDVIWHGQKSWNGVALLSRVGEPVETRRGLPGDPDRNQSRYIEAAVCGVLVGNMYAPNGNPWPGPKFDYKLAWLERLQAHAQDLLDSKAPAILIGDYNVIPTDEDVYKPENWKKDALFAPEAKQAYAELVAQGWTDAIRKLHPDERIYTFWHYWRNSFARDAGIRIDHALLSPALAKGLKAAGVDRTPRGWDKTSDHAPMWVEVEV</sequence>
<evidence type="ECO:0000256" key="4">
    <source>
        <dbReference type="ARBA" id="ARBA00022842"/>
    </source>
</evidence>
<feature type="binding site" evidence="6">
    <location>
        <position position="149"/>
    </location>
    <ligand>
        <name>Mg(2+)</name>
        <dbReference type="ChEBI" id="CHEBI:18420"/>
        <label>1</label>
    </ligand>
</feature>
<evidence type="ECO:0000256" key="1">
    <source>
        <dbReference type="ARBA" id="ARBA00007092"/>
    </source>
</evidence>
<dbReference type="InterPro" id="IPR005135">
    <property type="entry name" value="Endo/exonuclease/phosphatase"/>
</dbReference>
<feature type="active site" evidence="5">
    <location>
        <position position="106"/>
    </location>
</feature>
<dbReference type="InterPro" id="IPR037493">
    <property type="entry name" value="ExoIII-like"/>
</dbReference>
<evidence type="ECO:0000256" key="6">
    <source>
        <dbReference type="PIRSR" id="PIRSR604808-2"/>
    </source>
</evidence>
<dbReference type="SUPFAM" id="SSF56219">
    <property type="entry name" value="DNase I-like"/>
    <property type="match status" value="1"/>
</dbReference>
<proteinExistence type="inferred from homology"/>
<dbReference type="AlphaFoldDB" id="A0A7G9L5X1"/>
<keyword evidence="6" id="KW-0464">Manganese</keyword>
<feature type="binding site" evidence="6">
    <location>
        <position position="7"/>
    </location>
    <ligand>
        <name>Mg(2+)</name>
        <dbReference type="ChEBI" id="CHEBI:18420"/>
        <label>1</label>
    </ligand>
</feature>
<evidence type="ECO:0000313" key="9">
    <source>
        <dbReference type="EMBL" id="QNM84020.1"/>
    </source>
</evidence>
<comment type="similarity">
    <text evidence="1">Belongs to the DNA repair enzymes AP/ExoA family.</text>
</comment>
<evidence type="ECO:0000256" key="2">
    <source>
        <dbReference type="ARBA" id="ARBA00022723"/>
    </source>
</evidence>
<keyword evidence="3 9" id="KW-0378">Hydrolase</keyword>
<feature type="site" description="Important for catalytic activity" evidence="7">
    <location>
        <position position="218"/>
    </location>
</feature>
<feature type="binding site" evidence="6">
    <location>
        <position position="248"/>
    </location>
    <ligand>
        <name>Mg(2+)</name>
        <dbReference type="ChEBI" id="CHEBI:18420"/>
        <label>1</label>
    </ligand>
</feature>
<feature type="binding site" evidence="6">
    <location>
        <position position="34"/>
    </location>
    <ligand>
        <name>Mg(2+)</name>
        <dbReference type="ChEBI" id="CHEBI:18420"/>
        <label>1</label>
    </ligand>
</feature>
<reference evidence="9 10" key="1">
    <citation type="submission" date="2020-08" db="EMBL/GenBank/DDBJ databases">
        <title>Sphingomonas sp. sand1-3 16S ribosomal RNA gene Genome sequencing and assembly.</title>
        <authorList>
            <person name="Kang M."/>
        </authorList>
    </citation>
    <scope>NUCLEOTIDE SEQUENCE [LARGE SCALE GENOMIC DNA]</scope>
    <source>
        <strain evidence="10">sand1-3</strain>
    </source>
</reference>
<dbReference type="Gene3D" id="3.60.10.10">
    <property type="entry name" value="Endonuclease/exonuclease/phosphatase"/>
    <property type="match status" value="1"/>
</dbReference>
<dbReference type="GO" id="GO:0004519">
    <property type="term" value="F:endonuclease activity"/>
    <property type="evidence" value="ECO:0007669"/>
    <property type="project" value="InterPro"/>
</dbReference>
<gene>
    <name evidence="9" type="primary">xth</name>
    <name evidence="9" type="ORF">H8M03_06585</name>
</gene>
<feature type="active site" description="Proton donor/acceptor" evidence="5">
    <location>
        <position position="147"/>
    </location>
</feature>
<dbReference type="NCBIfam" id="TIGR00195">
    <property type="entry name" value="exoDNase_III"/>
    <property type="match status" value="1"/>
</dbReference>
<dbReference type="Proteomes" id="UP000515861">
    <property type="component" value="Chromosome"/>
</dbReference>
<feature type="binding site" evidence="6">
    <location>
        <position position="147"/>
    </location>
    <ligand>
        <name>Mg(2+)</name>
        <dbReference type="ChEBI" id="CHEBI:18420"/>
        <label>1</label>
    </ligand>
</feature>
<evidence type="ECO:0000256" key="7">
    <source>
        <dbReference type="PIRSR" id="PIRSR604808-3"/>
    </source>
</evidence>
<evidence type="ECO:0000259" key="8">
    <source>
        <dbReference type="Pfam" id="PF03372"/>
    </source>
</evidence>
<keyword evidence="2 6" id="KW-0479">Metal-binding</keyword>
<dbReference type="PANTHER" id="PTHR43250">
    <property type="entry name" value="EXODEOXYRIBONUCLEASE III"/>
    <property type="match status" value="1"/>
</dbReference>
<dbReference type="PROSITE" id="PS51435">
    <property type="entry name" value="AP_NUCLEASE_F1_4"/>
    <property type="match status" value="1"/>
</dbReference>
<dbReference type="EMBL" id="CP060697">
    <property type="protein sequence ID" value="QNM84020.1"/>
    <property type="molecule type" value="Genomic_DNA"/>
</dbReference>
<dbReference type="RefSeq" id="WP_187480974.1">
    <property type="nucleotide sequence ID" value="NZ_CP060697.1"/>
</dbReference>
<dbReference type="EC" id="3.1.11.2" evidence="9"/>
<dbReference type="InterPro" id="IPR020847">
    <property type="entry name" value="AP_endonuclease_F1_BS"/>
</dbReference>
<dbReference type="GO" id="GO:0003677">
    <property type="term" value="F:DNA binding"/>
    <property type="evidence" value="ECO:0007669"/>
    <property type="project" value="InterPro"/>
</dbReference>
<dbReference type="CDD" id="cd09086">
    <property type="entry name" value="ExoIII-like_AP-endo"/>
    <property type="match status" value="1"/>
</dbReference>
<protein>
    <submittedName>
        <fullName evidence="9">Exodeoxyribonuclease III</fullName>
        <ecNumber evidence="9">3.1.11.2</ecNumber>
    </submittedName>
</protein>
<dbReference type="Pfam" id="PF03372">
    <property type="entry name" value="Exo_endo_phos"/>
    <property type="match status" value="1"/>
</dbReference>
<organism evidence="9 10">
    <name type="scientific">Sphingomonas sabuli</name>
    <dbReference type="NCBI Taxonomy" id="2764186"/>
    <lineage>
        <taxon>Bacteria</taxon>
        <taxon>Pseudomonadati</taxon>
        <taxon>Pseudomonadota</taxon>
        <taxon>Alphaproteobacteria</taxon>
        <taxon>Sphingomonadales</taxon>
        <taxon>Sphingomonadaceae</taxon>
        <taxon>Sphingomonas</taxon>
    </lineage>
</organism>
<dbReference type="KEGG" id="ssau:H8M03_06585"/>
<dbReference type="InterPro" id="IPR036691">
    <property type="entry name" value="Endo/exonu/phosph_ase_sf"/>
</dbReference>
<dbReference type="GO" id="GO:0046872">
    <property type="term" value="F:metal ion binding"/>
    <property type="evidence" value="ECO:0007669"/>
    <property type="project" value="UniProtKB-KW"/>
</dbReference>
<dbReference type="NCBIfam" id="TIGR00633">
    <property type="entry name" value="xth"/>
    <property type="match status" value="1"/>
</dbReference>
<keyword evidence="4 6" id="KW-0460">Magnesium</keyword>
<dbReference type="GO" id="GO:0006281">
    <property type="term" value="P:DNA repair"/>
    <property type="evidence" value="ECO:0007669"/>
    <property type="project" value="InterPro"/>
</dbReference>
<dbReference type="PROSITE" id="PS00726">
    <property type="entry name" value="AP_NUCLEASE_F1_1"/>
    <property type="match status" value="1"/>
</dbReference>
<feature type="site" description="Interaction with DNA substrate" evidence="7">
    <location>
        <position position="248"/>
    </location>
</feature>
<accession>A0A7G9L5X1</accession>
<evidence type="ECO:0000256" key="5">
    <source>
        <dbReference type="PIRSR" id="PIRSR604808-1"/>
    </source>
</evidence>
<feature type="active site" description="Proton acceptor" evidence="5">
    <location>
        <position position="248"/>
    </location>
</feature>
<comment type="cofactor">
    <cofactor evidence="6">
        <name>Mg(2+)</name>
        <dbReference type="ChEBI" id="CHEBI:18420"/>
    </cofactor>
    <cofactor evidence="6">
        <name>Mn(2+)</name>
        <dbReference type="ChEBI" id="CHEBI:29035"/>
    </cofactor>
    <text evidence="6">Probably binds two magnesium or manganese ions per subunit.</text>
</comment>
<keyword evidence="10" id="KW-1185">Reference proteome</keyword>
<feature type="site" description="Transition state stabilizer" evidence="7">
    <location>
        <position position="149"/>
    </location>
</feature>
<evidence type="ECO:0000256" key="3">
    <source>
        <dbReference type="ARBA" id="ARBA00022801"/>
    </source>
</evidence>
<feature type="binding site" evidence="6">
    <location>
        <position position="247"/>
    </location>
    <ligand>
        <name>Mg(2+)</name>
        <dbReference type="ChEBI" id="CHEBI:18420"/>
        <label>1</label>
    </ligand>
</feature>
<feature type="domain" description="Endonuclease/exonuclease/phosphatase" evidence="8">
    <location>
        <begin position="4"/>
        <end position="248"/>
    </location>
</feature>
<dbReference type="InterPro" id="IPR004808">
    <property type="entry name" value="AP_endonuc_1"/>
</dbReference>
<dbReference type="PANTHER" id="PTHR43250:SF1">
    <property type="entry name" value="EXODEOXYRIBONUCLEASE III"/>
    <property type="match status" value="1"/>
</dbReference>
<evidence type="ECO:0000313" key="10">
    <source>
        <dbReference type="Proteomes" id="UP000515861"/>
    </source>
</evidence>